<dbReference type="InParanoid" id="A0A5C3NSV4"/>
<accession>A0A5C3NSV4</accession>
<feature type="region of interest" description="Disordered" evidence="1">
    <location>
        <begin position="146"/>
        <end position="171"/>
    </location>
</feature>
<feature type="compositionally biased region" description="Basic residues" evidence="1">
    <location>
        <begin position="74"/>
        <end position="84"/>
    </location>
</feature>
<evidence type="ECO:0000313" key="2">
    <source>
        <dbReference type="EMBL" id="TFK79839.1"/>
    </source>
</evidence>
<sequence>MPPCGPGRESLCSLTRIRHAHSQPGLAPSFGAYKPRFGRSSRASLGRPLSVSLSISPMRPQTSPHAPSTSNGPRRMRTRAGRRRNHVRFHRRAALSSPRCDCLRRIAAASGGMCDGQPGQPIADDVLRRLASRTYPPQYTALSCPMSASDSTAGPTPAPPNSSSPCRRSFQGRLAPRVESQTGLDARASPIAAVTVLGLHRYVCQTLLRLCSSRERAEVAVHGRRAKGRTATFAHPHLGALSTDPTVSGRVAPRRAATAGHGLREYAFPESA</sequence>
<name>A0A5C3NSV4_9APHY</name>
<proteinExistence type="predicted"/>
<keyword evidence="3" id="KW-1185">Reference proteome</keyword>
<dbReference type="EMBL" id="ML211918">
    <property type="protein sequence ID" value="TFK79839.1"/>
    <property type="molecule type" value="Genomic_DNA"/>
</dbReference>
<feature type="region of interest" description="Disordered" evidence="1">
    <location>
        <begin position="52"/>
        <end position="84"/>
    </location>
</feature>
<evidence type="ECO:0000313" key="3">
    <source>
        <dbReference type="Proteomes" id="UP000308197"/>
    </source>
</evidence>
<organism evidence="2 3">
    <name type="scientific">Polyporus arcularius HHB13444</name>
    <dbReference type="NCBI Taxonomy" id="1314778"/>
    <lineage>
        <taxon>Eukaryota</taxon>
        <taxon>Fungi</taxon>
        <taxon>Dikarya</taxon>
        <taxon>Basidiomycota</taxon>
        <taxon>Agaricomycotina</taxon>
        <taxon>Agaricomycetes</taxon>
        <taxon>Polyporales</taxon>
        <taxon>Polyporaceae</taxon>
        <taxon>Polyporus</taxon>
    </lineage>
</organism>
<evidence type="ECO:0000256" key="1">
    <source>
        <dbReference type="SAM" id="MobiDB-lite"/>
    </source>
</evidence>
<feature type="compositionally biased region" description="Polar residues" evidence="1">
    <location>
        <begin position="52"/>
        <end position="72"/>
    </location>
</feature>
<dbReference type="Proteomes" id="UP000308197">
    <property type="component" value="Unassembled WGS sequence"/>
</dbReference>
<dbReference type="AlphaFoldDB" id="A0A5C3NSV4"/>
<protein>
    <submittedName>
        <fullName evidence="2">Uncharacterized protein</fullName>
    </submittedName>
</protein>
<reference evidence="2 3" key="1">
    <citation type="journal article" date="2019" name="Nat. Ecol. Evol.">
        <title>Megaphylogeny resolves global patterns of mushroom evolution.</title>
        <authorList>
            <person name="Varga T."/>
            <person name="Krizsan K."/>
            <person name="Foldi C."/>
            <person name="Dima B."/>
            <person name="Sanchez-Garcia M."/>
            <person name="Sanchez-Ramirez S."/>
            <person name="Szollosi G.J."/>
            <person name="Szarkandi J.G."/>
            <person name="Papp V."/>
            <person name="Albert L."/>
            <person name="Andreopoulos W."/>
            <person name="Angelini C."/>
            <person name="Antonin V."/>
            <person name="Barry K.W."/>
            <person name="Bougher N.L."/>
            <person name="Buchanan P."/>
            <person name="Buyck B."/>
            <person name="Bense V."/>
            <person name="Catcheside P."/>
            <person name="Chovatia M."/>
            <person name="Cooper J."/>
            <person name="Damon W."/>
            <person name="Desjardin D."/>
            <person name="Finy P."/>
            <person name="Geml J."/>
            <person name="Haridas S."/>
            <person name="Hughes K."/>
            <person name="Justo A."/>
            <person name="Karasinski D."/>
            <person name="Kautmanova I."/>
            <person name="Kiss B."/>
            <person name="Kocsube S."/>
            <person name="Kotiranta H."/>
            <person name="LaButti K.M."/>
            <person name="Lechner B.E."/>
            <person name="Liimatainen K."/>
            <person name="Lipzen A."/>
            <person name="Lukacs Z."/>
            <person name="Mihaltcheva S."/>
            <person name="Morgado L.N."/>
            <person name="Niskanen T."/>
            <person name="Noordeloos M.E."/>
            <person name="Ohm R.A."/>
            <person name="Ortiz-Santana B."/>
            <person name="Ovrebo C."/>
            <person name="Racz N."/>
            <person name="Riley R."/>
            <person name="Savchenko A."/>
            <person name="Shiryaev A."/>
            <person name="Soop K."/>
            <person name="Spirin V."/>
            <person name="Szebenyi C."/>
            <person name="Tomsovsky M."/>
            <person name="Tulloss R.E."/>
            <person name="Uehling J."/>
            <person name="Grigoriev I.V."/>
            <person name="Vagvolgyi C."/>
            <person name="Papp T."/>
            <person name="Martin F.M."/>
            <person name="Miettinen O."/>
            <person name="Hibbett D.S."/>
            <person name="Nagy L.G."/>
        </authorList>
    </citation>
    <scope>NUCLEOTIDE SEQUENCE [LARGE SCALE GENOMIC DNA]</scope>
    <source>
        <strain evidence="2 3">HHB13444</strain>
    </source>
</reference>
<gene>
    <name evidence="2" type="ORF">K466DRAFT_408177</name>
</gene>